<evidence type="ECO:0000256" key="2">
    <source>
        <dbReference type="SAM" id="MobiDB-lite"/>
    </source>
</evidence>
<accession>A0A6C0DKG9</accession>
<sequence>METAKKSIVLHWMYSIFVAKTIPKEEFTGKKAYELLTSANFTIEYNKEFQTYLKAVTDEFKVAVKERRVDELMEKYPLPEFVSEEELSEEFEKLTIEEPSSEEVKTSVFNFLKKSDTEVISVKDVLNHLKEKYEMSLKHRKAEIKSYIEDFVNMEEVSNQPEEEEKMMEEPKKIKPKKKSKKEEKMEQEKILKDTYVQVNNEVEEIKEKIALERANLIKDDGSIDSESEEKIKKMKEEEKELIDRLKRMEITSPSSTLRIISKTSEGRESNLKYLAFLTYYVITPLINVEDPSLEFTFKSYPDISAKFKTDFINLTLKDRYKFASSIIQGRKFRTIFELIKKQEPLNMTDKGFEIDVDVSLNIFQKESKNVEDEIKYNLMKYVSPNLDYPMEIMVKNITTELKRVTRDDVDEKQVQKALGISSDRNMIAEKVHTDQLKNIKDFVKEKYSSLYNDDPEEQAKIQALYDDVRPALYIPDIDFTERLPVEDMIKYVPEMSKMRSEINKLVSIFKNQKNKSDLYNIKKEIETEVINKGLNKSEGTQHELDLVKKKLKNGEISQDIAAALDTFIRLYDTISNLPTKTSDENIFEFNRIEHLPERYRADVEKELRKRVSESMSNLNAFHAKENDVLNKIQIEIDKSDKIDIMSIADKINQLETSEEIKTKLLSIIEKDNKINVFLTYKKLNTVILLNPLEYRGIRRAKRVRRTNEEMNELDKIKAQFPKKTHATDYCLTYIYTKPWLNLPKNYKYFLAHPNDLEKEMLDIKERFLFGAKIIADDFKAYENIYVPTTTFWKVYCTQFLVNRDGMYSCDYNAINRDFLNIDTNKYVLGVYNSYNNKDFRIFTKEDFDKECEWFKNNDMGSLTTLDKFSSIDLNINHKLAKISRDYIRNKIKAILILLYKDKNNRTSLIDRDVLKLESELFNTSETNGKRPFFVYIYQTLFLLYLIDPASPLYDFTSFYQQLFLTSKSYSNLVEISKRLYDAIPTLYLLPNPQKTIDIISSKVKYDTENVLRHIREISEPGFKFTSSPAPSFIGDANITSQFHSFDPKRFKNVCSNYNEVKDPYLITTSGNKVVCVGKKQVYDILTNNAHQIASIPEDVKGFVKRLLSVKETSNQFLRIMAMEFVAKDFLSKHYIYINTLKEKYEEDEHVKEALKMLSAVISSELTQNEKILFIDHLIAEAYNMLLKNIQTSIDNYVISDEIERAFNVEANKRRKLYYNDDLYNNDRDERKKILSSLFNFLENLYGELNDDIKDSIVDYITSKIDIEIKEEKTQPYTKSYNCSICFSKSTDDNLKTYLYSKGKRELAHFCSMKCFRKLSEEKITKDIGKEDIKQIELHILIDRIIAPIKLTYEELIDRTRIAGMSLPENIPFEQAYVSWLSSYSFSDNIWLEYHHSTLDEIAKRFNIQENDVKALWSKLKNNSDFYSLFVQRLENVAKPYTRYVSEGVELFNEECPYPKTLVNEFIYELVEETKEFFADEKINKFSFEDIVFQPFFIAFSKCSDIQNAVDDAKVSSYNIKLLDDVISYYGFAGQGPNENELNEKLSKSLPKYLKKKGGFDLDKFKKNPLEYIKEALLKKISIPANTTFEKMMNDDISGKTASHSLRTLMGDMFGLPIETGGFRVQAYKNFLTNIGLLFIQTYISVYRIPQAVFQQTYLKRKPTEKTRKINQLNNKLETLRQKSLDLTTSQINIKTQLESSDGVLSKQLKEQLKEQKSQSAALEEQMDELKDEINRLVGKTNVKKVAAKKGLFKGGVKKVEESKEDEIKEEEVKTYYTEIEVEQILKNKLLLEISNRFPESSNMYSVAKDIGGVLPFDFSKDVLTVAMVKGKTGKFADEKSMEQDMNLLDEFAADIEKEFEVMAVGEEVESEAYDENLEDFGVLEDNENEDLLEDDYEREGEQEDFY</sequence>
<organism evidence="4">
    <name type="scientific">viral metagenome</name>
    <dbReference type="NCBI Taxonomy" id="1070528"/>
    <lineage>
        <taxon>unclassified sequences</taxon>
        <taxon>metagenomes</taxon>
        <taxon>organismal metagenomes</taxon>
    </lineage>
</organism>
<dbReference type="InterPro" id="IPR014876">
    <property type="entry name" value="DEK_C"/>
</dbReference>
<feature type="domain" description="DEK-C" evidence="3">
    <location>
        <begin position="98"/>
        <end position="153"/>
    </location>
</feature>
<dbReference type="EMBL" id="MN739628">
    <property type="protein sequence ID" value="QHT16921.1"/>
    <property type="molecule type" value="Genomic_DNA"/>
</dbReference>
<proteinExistence type="predicted"/>
<dbReference type="Gene3D" id="1.10.10.60">
    <property type="entry name" value="Homeodomain-like"/>
    <property type="match status" value="1"/>
</dbReference>
<reference evidence="4" key="1">
    <citation type="journal article" date="2020" name="Nature">
        <title>Giant virus diversity and host interactions through global metagenomics.</title>
        <authorList>
            <person name="Schulz F."/>
            <person name="Roux S."/>
            <person name="Paez-Espino D."/>
            <person name="Jungbluth S."/>
            <person name="Walsh D.A."/>
            <person name="Denef V.J."/>
            <person name="McMahon K.D."/>
            <person name="Konstantinidis K.T."/>
            <person name="Eloe-Fadrosh E.A."/>
            <person name="Kyrpides N.C."/>
            <person name="Woyke T."/>
        </authorList>
    </citation>
    <scope>NUCLEOTIDE SEQUENCE</scope>
    <source>
        <strain evidence="4">GVMAG-M-3300023174-207</strain>
    </source>
</reference>
<evidence type="ECO:0000256" key="1">
    <source>
        <dbReference type="SAM" id="Coils"/>
    </source>
</evidence>
<feature type="coiled-coil region" evidence="1">
    <location>
        <begin position="1670"/>
        <end position="1740"/>
    </location>
</feature>
<evidence type="ECO:0000259" key="3">
    <source>
        <dbReference type="PROSITE" id="PS51998"/>
    </source>
</evidence>
<dbReference type="SUPFAM" id="SSF109715">
    <property type="entry name" value="DEK C-terminal domain"/>
    <property type="match status" value="1"/>
</dbReference>
<evidence type="ECO:0000313" key="4">
    <source>
        <dbReference type="EMBL" id="QHT16921.1"/>
    </source>
</evidence>
<name>A0A6C0DKG9_9ZZZZ</name>
<dbReference type="PROSITE" id="PS51998">
    <property type="entry name" value="DEK_C"/>
    <property type="match status" value="1"/>
</dbReference>
<feature type="region of interest" description="Disordered" evidence="2">
    <location>
        <begin position="1884"/>
        <end position="1907"/>
    </location>
</feature>
<keyword evidence="1" id="KW-0175">Coiled coil</keyword>
<feature type="coiled-coil region" evidence="1">
    <location>
        <begin position="189"/>
        <end position="252"/>
    </location>
</feature>
<dbReference type="Pfam" id="PF08766">
    <property type="entry name" value="DEK_C"/>
    <property type="match status" value="1"/>
</dbReference>
<feature type="region of interest" description="Disordered" evidence="2">
    <location>
        <begin position="158"/>
        <end position="186"/>
    </location>
</feature>
<protein>
    <recommendedName>
        <fullName evidence="3">DEK-C domain-containing protein</fullName>
    </recommendedName>
</protein>